<evidence type="ECO:0000313" key="1">
    <source>
        <dbReference type="EMBL" id="KBZ69297.1"/>
    </source>
</evidence>
<dbReference type="AlphaFoldDB" id="A0A051UJE0"/>
<protein>
    <submittedName>
        <fullName evidence="1">Uncharacterized protein</fullName>
    </submittedName>
</protein>
<gene>
    <name evidence="1" type="ORF">K875_00012</name>
</gene>
<dbReference type="Proteomes" id="UP000025947">
    <property type="component" value="Unassembled WGS sequence"/>
</dbReference>
<dbReference type="PROSITE" id="PS51257">
    <property type="entry name" value="PROKAR_LIPOPROTEIN"/>
    <property type="match status" value="1"/>
</dbReference>
<name>A0A051UJE0_9MYCO</name>
<keyword evidence="2" id="KW-1185">Reference proteome</keyword>
<reference evidence="1 2" key="1">
    <citation type="submission" date="2014-04" db="EMBL/GenBank/DDBJ databases">
        <title>The Genome Sequence of Mycobacterium tuberculosis TKK-01-0051.</title>
        <authorList>
            <consortium name="The Broad Institute Genomics Platform"/>
            <consortium name="The Broad Institute Genome Sequencing Center for Infectious Disease"/>
            <person name="Earl A.M."/>
            <person name="Cohen K."/>
            <person name="Pym A."/>
            <person name="Bishai W."/>
            <person name="Maharaj K."/>
            <person name="Desjardins C."/>
            <person name="Abeel T."/>
            <person name="Young S."/>
            <person name="Zeng Q."/>
            <person name="Gargeya S."/>
            <person name="Abouelleil A."/>
            <person name="Alvarado L."/>
            <person name="Chapman S.B."/>
            <person name="Gainer-Dewar J."/>
            <person name="Goldberg J."/>
            <person name="Griggs A."/>
            <person name="Gujja S."/>
            <person name="Hansen M."/>
            <person name="Howarth C."/>
            <person name="Imamovic A."/>
            <person name="Larimer J."/>
            <person name="Murphy C."/>
            <person name="Naylor J."/>
            <person name="Pearson M."/>
            <person name="Poon T.W."/>
            <person name="Priest M."/>
            <person name="Roberts A."/>
            <person name="Saif S."/>
            <person name="Shea T."/>
            <person name="Sykes S."/>
            <person name="Wortman J."/>
            <person name="Nusbaum C."/>
            <person name="Birren B."/>
        </authorList>
    </citation>
    <scope>NUCLEOTIDE SEQUENCE [LARGE SCALE GENOMIC DNA]</scope>
    <source>
        <strain evidence="1 2">TKK-01-0051</strain>
    </source>
</reference>
<evidence type="ECO:0000313" key="2">
    <source>
        <dbReference type="Proteomes" id="UP000025947"/>
    </source>
</evidence>
<dbReference type="PATRIC" id="fig|1324261.3.peg.12"/>
<proteinExistence type="predicted"/>
<organism evidence="1 2">
    <name type="scientific">Mycobacterium [tuberculosis] TKK-01-0051</name>
    <dbReference type="NCBI Taxonomy" id="1324261"/>
    <lineage>
        <taxon>Bacteria</taxon>
        <taxon>Bacillati</taxon>
        <taxon>Actinomycetota</taxon>
        <taxon>Actinomycetes</taxon>
        <taxon>Mycobacteriales</taxon>
        <taxon>Mycobacteriaceae</taxon>
        <taxon>Mycobacterium</taxon>
        <taxon>Mycobacterium avium complex (MAC)</taxon>
    </lineage>
</organism>
<dbReference type="EMBL" id="JLXW01000001">
    <property type="protein sequence ID" value="KBZ69297.1"/>
    <property type="molecule type" value="Genomic_DNA"/>
</dbReference>
<sequence length="59" mass="6455">MIFCGGRVFACERSQHPGQPSAQSCADADLVIQQIPVMQHHKAQIPVRLIQGASNIGQW</sequence>
<comment type="caution">
    <text evidence="1">The sequence shown here is derived from an EMBL/GenBank/DDBJ whole genome shotgun (WGS) entry which is preliminary data.</text>
</comment>
<dbReference type="HOGENOM" id="CLU_2955704_0_0_11"/>
<accession>A0A051UJE0</accession>